<accession>A0A835U5F4</accession>
<evidence type="ECO:0000313" key="2">
    <source>
        <dbReference type="EMBL" id="KAG0446786.1"/>
    </source>
</evidence>
<sequence>MTRLSSNSLPLCEQTCLCLLPLTTGAGPPCWSFGFHLANSCISPSSVLSSPDHHNFSSSVLLNDASPFGLHLLFSWTVVYKFAVPPPVFSFPLLSHSYDLDLIYRFWTDLCTAPWKGTRRNKQNKALWCKNGRPLLNKVLRSCQGSNVIGIKTQQNKEDAVDRGKVCGRAGRGLAGWTQQLETDSGGWSGYQATYYSLHDTQLGTVRIKLHGAP</sequence>
<dbReference type="AlphaFoldDB" id="A0A835U5F4"/>
<name>A0A835U5F4_VANPL</name>
<dbReference type="Proteomes" id="UP000639772">
    <property type="component" value="Unassembled WGS sequence"/>
</dbReference>
<organism evidence="2 3">
    <name type="scientific">Vanilla planifolia</name>
    <name type="common">Vanilla</name>
    <dbReference type="NCBI Taxonomy" id="51239"/>
    <lineage>
        <taxon>Eukaryota</taxon>
        <taxon>Viridiplantae</taxon>
        <taxon>Streptophyta</taxon>
        <taxon>Embryophyta</taxon>
        <taxon>Tracheophyta</taxon>
        <taxon>Spermatophyta</taxon>
        <taxon>Magnoliopsida</taxon>
        <taxon>Liliopsida</taxon>
        <taxon>Asparagales</taxon>
        <taxon>Orchidaceae</taxon>
        <taxon>Vanilloideae</taxon>
        <taxon>Vanilleae</taxon>
        <taxon>Vanilla</taxon>
    </lineage>
</organism>
<protein>
    <submittedName>
        <fullName evidence="2">Uncharacterized protein</fullName>
    </submittedName>
</protein>
<proteinExistence type="predicted"/>
<keyword evidence="3" id="KW-1185">Reference proteome</keyword>
<evidence type="ECO:0000313" key="1">
    <source>
        <dbReference type="EMBL" id="KAG0446736.1"/>
    </source>
</evidence>
<evidence type="ECO:0000313" key="4">
    <source>
        <dbReference type="Proteomes" id="UP000639772"/>
    </source>
</evidence>
<comment type="caution">
    <text evidence="2">The sequence shown here is derived from an EMBL/GenBank/DDBJ whole genome shotgun (WGS) entry which is preliminary data.</text>
</comment>
<evidence type="ECO:0000313" key="3">
    <source>
        <dbReference type="Proteomes" id="UP000636800"/>
    </source>
</evidence>
<reference evidence="3 4" key="1">
    <citation type="journal article" date="2020" name="Nat. Food">
        <title>A phased Vanilla planifolia genome enables genetic improvement of flavour and production.</title>
        <authorList>
            <person name="Hasing T."/>
            <person name="Tang H."/>
            <person name="Brym M."/>
            <person name="Khazi F."/>
            <person name="Huang T."/>
            <person name="Chambers A.H."/>
        </authorList>
    </citation>
    <scope>NUCLEOTIDE SEQUENCE [LARGE SCALE GENOMIC DNA]</scope>
    <source>
        <tissue evidence="2">Leaf</tissue>
    </source>
</reference>
<gene>
    <name evidence="2" type="ORF">HPP92_028670</name>
    <name evidence="1" type="ORF">HPP92_028686</name>
</gene>
<dbReference type="Proteomes" id="UP000636800">
    <property type="component" value="Unassembled WGS sequence"/>
</dbReference>
<dbReference type="EMBL" id="JADCNL010000546">
    <property type="protein sequence ID" value="KAG0446786.1"/>
    <property type="molecule type" value="Genomic_DNA"/>
</dbReference>
<dbReference type="EMBL" id="JADCNM010000547">
    <property type="protein sequence ID" value="KAG0446736.1"/>
    <property type="molecule type" value="Genomic_DNA"/>
</dbReference>